<dbReference type="Pfam" id="PF08766">
    <property type="entry name" value="DEK_C"/>
    <property type="match status" value="1"/>
</dbReference>
<dbReference type="Gene3D" id="1.10.10.60">
    <property type="entry name" value="Homeodomain-like"/>
    <property type="match status" value="1"/>
</dbReference>
<dbReference type="InterPro" id="IPR014876">
    <property type="entry name" value="DEK_C"/>
</dbReference>
<feature type="domain" description="DEK-C" evidence="2">
    <location>
        <begin position="230"/>
        <end position="285"/>
    </location>
</feature>
<dbReference type="AlphaFoldDB" id="A0A9W7XFL6"/>
<keyword evidence="4" id="KW-1185">Reference proteome</keyword>
<dbReference type="PROSITE" id="PS51998">
    <property type="entry name" value="DEK_C"/>
    <property type="match status" value="1"/>
</dbReference>
<accession>A0A9W7XFL6</accession>
<dbReference type="Proteomes" id="UP001145021">
    <property type="component" value="Unassembled WGS sequence"/>
</dbReference>
<organism evidence="3 4">
    <name type="scientific">Coemansia asiatica</name>
    <dbReference type="NCBI Taxonomy" id="1052880"/>
    <lineage>
        <taxon>Eukaryota</taxon>
        <taxon>Fungi</taxon>
        <taxon>Fungi incertae sedis</taxon>
        <taxon>Zoopagomycota</taxon>
        <taxon>Kickxellomycotina</taxon>
        <taxon>Kickxellomycetes</taxon>
        <taxon>Kickxellales</taxon>
        <taxon>Kickxellaceae</taxon>
        <taxon>Coemansia</taxon>
    </lineage>
</organism>
<protein>
    <recommendedName>
        <fullName evidence="2">DEK-C domain-containing protein</fullName>
    </recommendedName>
</protein>
<evidence type="ECO:0000256" key="1">
    <source>
        <dbReference type="SAM" id="MobiDB-lite"/>
    </source>
</evidence>
<evidence type="ECO:0000313" key="3">
    <source>
        <dbReference type="EMBL" id="KAJ1641928.1"/>
    </source>
</evidence>
<evidence type="ECO:0000259" key="2">
    <source>
        <dbReference type="PROSITE" id="PS51998"/>
    </source>
</evidence>
<proteinExistence type="predicted"/>
<sequence length="288" mass="30069">MELATAGVLNAPPPNMNPNAGSSKEDDRGTVYSRQSAVIMNQMRMGSMYGYPSSSSVIGPIGGSHPNQYLSSRPGTPNTMVHGAGYVDNRYSIAVTQTNNALHPYGVQAQAHSMAAFQQPEGTIGAGAGSVYGGMPGRSLSPVIIAGRPHTIMAASDTAHMSGTYMGHQQPVSSEYIAATAAAGNMTMNGSGGFPDMLQRAYSSFPAAPASVISESQTQKPPTPMHLAGIPSDAQIVKAIRGILATSDLTSMTKKKIRQQLASDFGADLSSRKDFISDVIDRMLTGSL</sequence>
<comment type="caution">
    <text evidence="3">The sequence shown here is derived from an EMBL/GenBank/DDBJ whole genome shotgun (WGS) entry which is preliminary data.</text>
</comment>
<gene>
    <name evidence="3" type="ORF">LPJ64_006167</name>
</gene>
<dbReference type="SUPFAM" id="SSF109715">
    <property type="entry name" value="DEK C-terminal domain"/>
    <property type="match status" value="1"/>
</dbReference>
<evidence type="ECO:0000313" key="4">
    <source>
        <dbReference type="Proteomes" id="UP001145021"/>
    </source>
</evidence>
<name>A0A9W7XFL6_9FUNG</name>
<feature type="region of interest" description="Disordered" evidence="1">
    <location>
        <begin position="1"/>
        <end position="31"/>
    </location>
</feature>
<reference evidence="3" key="1">
    <citation type="submission" date="2022-07" db="EMBL/GenBank/DDBJ databases">
        <title>Phylogenomic reconstructions and comparative analyses of Kickxellomycotina fungi.</title>
        <authorList>
            <person name="Reynolds N.K."/>
            <person name="Stajich J.E."/>
            <person name="Barry K."/>
            <person name="Grigoriev I.V."/>
            <person name="Crous P."/>
            <person name="Smith M.E."/>
        </authorList>
    </citation>
    <scope>NUCLEOTIDE SEQUENCE</scope>
    <source>
        <strain evidence="3">NBRC 105413</strain>
    </source>
</reference>
<dbReference type="EMBL" id="JANBOH010000548">
    <property type="protein sequence ID" value="KAJ1641928.1"/>
    <property type="molecule type" value="Genomic_DNA"/>
</dbReference>